<dbReference type="InterPro" id="IPR025943">
    <property type="entry name" value="Sigma_54_int_dom_ATP-bd_2"/>
</dbReference>
<dbReference type="SUPFAM" id="SSF52172">
    <property type="entry name" value="CheY-like"/>
    <property type="match status" value="1"/>
</dbReference>
<comment type="caution">
    <text evidence="7">The sequence shown here is derived from an EMBL/GenBank/DDBJ whole genome shotgun (WGS) entry which is preliminary data.</text>
</comment>
<dbReference type="RefSeq" id="WP_133592519.1">
    <property type="nucleotide sequence ID" value="NZ_CP037953.1"/>
</dbReference>
<dbReference type="InterPro" id="IPR025944">
    <property type="entry name" value="Sigma_54_int_dom_CS"/>
</dbReference>
<evidence type="ECO:0000313" key="8">
    <source>
        <dbReference type="Proteomes" id="UP000295375"/>
    </source>
</evidence>
<dbReference type="PRINTS" id="PR01590">
    <property type="entry name" value="HTHFIS"/>
</dbReference>
<dbReference type="PROSITE" id="PS00676">
    <property type="entry name" value="SIGMA54_INTERACT_2"/>
    <property type="match status" value="1"/>
</dbReference>
<dbReference type="PROSITE" id="PS50045">
    <property type="entry name" value="SIGMA54_INTERACT_4"/>
    <property type="match status" value="1"/>
</dbReference>
<dbReference type="OrthoDB" id="9804019at2"/>
<keyword evidence="4 7" id="KW-0238">DNA-binding</keyword>
<keyword evidence="8" id="KW-1185">Reference proteome</keyword>
<dbReference type="Gene3D" id="3.40.50.300">
    <property type="entry name" value="P-loop containing nucleotide triphosphate hydrolases"/>
    <property type="match status" value="1"/>
</dbReference>
<dbReference type="FunFam" id="3.40.50.300:FF:000006">
    <property type="entry name" value="DNA-binding transcriptional regulator NtrC"/>
    <property type="match status" value="1"/>
</dbReference>
<keyword evidence="2" id="KW-0067">ATP-binding</keyword>
<protein>
    <submittedName>
        <fullName evidence="7">DNA-binding NtrC family response regulator</fullName>
    </submittedName>
</protein>
<dbReference type="GO" id="GO:0005524">
    <property type="term" value="F:ATP binding"/>
    <property type="evidence" value="ECO:0007669"/>
    <property type="project" value="UniProtKB-KW"/>
</dbReference>
<sequence length="462" mass="52675">MASRMSIISDDPALSEELKKTFQRDDWQIDSYAQPLQARGVLLEQAFEPRVVVVAMRVLSQEALDELKSLHDSMECGEWIYLIADQEQSPSAQVNRLAFDVLDQPADLERLALLAQRAWRSALTRWHLRHYTTTERKRFSFEAYQGTSPAVEEVRSLLKQLSDVPLSTLIITGETGTGKGLVARILHYCGERHKEPLVELNCAALPKELLESQLFGHEAGAFTGARTRHHGLFEQANGGTLFLDEIGDMDLELQAKLLKAIEDKKIRRLGGEREIDVDLQIFAATSVNLEQAAREGKLREDLYHRLSVFSIHLPPLRTRKEDMMDLVPRIVAEFNLKANKKIDVIPNKVWEQLMAYNWPGNIRELRNVIERCVLLSKDEVFPARWLQLPDSETASSRQPSSDEAALLVPLDGSMALEEIDRMVIQKALKLNNFNVTEIARVLGTTRETLRYRIQKYDLKQRA</sequence>
<organism evidence="7 8">
    <name type="scientific">Permianibacter aggregans</name>
    <dbReference type="NCBI Taxonomy" id="1510150"/>
    <lineage>
        <taxon>Bacteria</taxon>
        <taxon>Pseudomonadati</taxon>
        <taxon>Pseudomonadota</taxon>
        <taxon>Gammaproteobacteria</taxon>
        <taxon>Pseudomonadales</taxon>
        <taxon>Pseudomonadaceae</taxon>
        <taxon>Permianibacter</taxon>
    </lineage>
</organism>
<dbReference type="InterPro" id="IPR025662">
    <property type="entry name" value="Sigma_54_int_dom_ATP-bd_1"/>
</dbReference>
<dbReference type="SUPFAM" id="SSF52540">
    <property type="entry name" value="P-loop containing nucleoside triphosphate hydrolases"/>
    <property type="match status" value="1"/>
</dbReference>
<dbReference type="InterPro" id="IPR003593">
    <property type="entry name" value="AAA+_ATPase"/>
</dbReference>
<name>A0A4V3D6Y5_9GAMM</name>
<dbReference type="CDD" id="cd00009">
    <property type="entry name" value="AAA"/>
    <property type="match status" value="1"/>
</dbReference>
<dbReference type="EMBL" id="SNYM01000018">
    <property type="protein sequence ID" value="TDQ45697.1"/>
    <property type="molecule type" value="Genomic_DNA"/>
</dbReference>
<dbReference type="InterPro" id="IPR011006">
    <property type="entry name" value="CheY-like_superfamily"/>
</dbReference>
<dbReference type="AlphaFoldDB" id="A0A4V3D6Y5"/>
<dbReference type="GO" id="GO:0043565">
    <property type="term" value="F:sequence-specific DNA binding"/>
    <property type="evidence" value="ECO:0007669"/>
    <property type="project" value="InterPro"/>
</dbReference>
<dbReference type="Pfam" id="PF00158">
    <property type="entry name" value="Sigma54_activat"/>
    <property type="match status" value="1"/>
</dbReference>
<dbReference type="GO" id="GO:0006355">
    <property type="term" value="P:regulation of DNA-templated transcription"/>
    <property type="evidence" value="ECO:0007669"/>
    <property type="project" value="InterPro"/>
</dbReference>
<reference evidence="7 8" key="1">
    <citation type="submission" date="2019-03" db="EMBL/GenBank/DDBJ databases">
        <title>Genomic Encyclopedia of Type Strains, Phase IV (KMG-IV): sequencing the most valuable type-strain genomes for metagenomic binning, comparative biology and taxonomic classification.</title>
        <authorList>
            <person name="Goeker M."/>
        </authorList>
    </citation>
    <scope>NUCLEOTIDE SEQUENCE [LARGE SCALE GENOMIC DNA]</scope>
    <source>
        <strain evidence="7 8">DSM 103792</strain>
    </source>
</reference>
<dbReference type="InterPro" id="IPR058031">
    <property type="entry name" value="AAA_lid_NorR"/>
</dbReference>
<dbReference type="Pfam" id="PF02954">
    <property type="entry name" value="HTH_8"/>
    <property type="match status" value="1"/>
</dbReference>
<evidence type="ECO:0000256" key="2">
    <source>
        <dbReference type="ARBA" id="ARBA00022840"/>
    </source>
</evidence>
<dbReference type="Pfam" id="PF25601">
    <property type="entry name" value="AAA_lid_14"/>
    <property type="match status" value="1"/>
</dbReference>
<dbReference type="InterPro" id="IPR009057">
    <property type="entry name" value="Homeodomain-like_sf"/>
</dbReference>
<dbReference type="InterPro" id="IPR002078">
    <property type="entry name" value="Sigma_54_int"/>
</dbReference>
<proteinExistence type="predicted"/>
<evidence type="ECO:0000256" key="3">
    <source>
        <dbReference type="ARBA" id="ARBA00023015"/>
    </source>
</evidence>
<accession>A0A4V3D6Y5</accession>
<dbReference type="PANTHER" id="PTHR32071">
    <property type="entry name" value="TRANSCRIPTIONAL REGULATORY PROTEIN"/>
    <property type="match status" value="1"/>
</dbReference>
<dbReference type="InterPro" id="IPR002197">
    <property type="entry name" value="HTH_Fis"/>
</dbReference>
<keyword evidence="5" id="KW-0804">Transcription</keyword>
<feature type="domain" description="Sigma-54 factor interaction" evidence="6">
    <location>
        <begin position="144"/>
        <end position="374"/>
    </location>
</feature>
<dbReference type="SUPFAM" id="SSF46689">
    <property type="entry name" value="Homeodomain-like"/>
    <property type="match status" value="1"/>
</dbReference>
<dbReference type="PROSITE" id="PS00688">
    <property type="entry name" value="SIGMA54_INTERACT_3"/>
    <property type="match status" value="1"/>
</dbReference>
<dbReference type="PROSITE" id="PS00675">
    <property type="entry name" value="SIGMA54_INTERACT_1"/>
    <property type="match status" value="1"/>
</dbReference>
<dbReference type="Gene3D" id="1.10.8.60">
    <property type="match status" value="1"/>
</dbReference>
<keyword evidence="3" id="KW-0805">Transcription regulation</keyword>
<evidence type="ECO:0000259" key="6">
    <source>
        <dbReference type="PROSITE" id="PS50045"/>
    </source>
</evidence>
<dbReference type="SMART" id="SM00382">
    <property type="entry name" value="AAA"/>
    <property type="match status" value="1"/>
</dbReference>
<dbReference type="Gene3D" id="1.10.10.60">
    <property type="entry name" value="Homeodomain-like"/>
    <property type="match status" value="1"/>
</dbReference>
<evidence type="ECO:0000313" key="7">
    <source>
        <dbReference type="EMBL" id="TDQ45697.1"/>
    </source>
</evidence>
<gene>
    <name evidence="7" type="ORF">EV696_11848</name>
</gene>
<dbReference type="InterPro" id="IPR027417">
    <property type="entry name" value="P-loop_NTPase"/>
</dbReference>
<evidence type="ECO:0000256" key="1">
    <source>
        <dbReference type="ARBA" id="ARBA00022741"/>
    </source>
</evidence>
<evidence type="ECO:0000256" key="4">
    <source>
        <dbReference type="ARBA" id="ARBA00023125"/>
    </source>
</evidence>
<evidence type="ECO:0000256" key="5">
    <source>
        <dbReference type="ARBA" id="ARBA00023163"/>
    </source>
</evidence>
<dbReference type="Proteomes" id="UP000295375">
    <property type="component" value="Unassembled WGS sequence"/>
</dbReference>
<keyword evidence="1" id="KW-0547">Nucleotide-binding</keyword>